<dbReference type="GO" id="GO:0033094">
    <property type="term" value="F:putrescine--2-oxoglutarate transaminase activity"/>
    <property type="evidence" value="ECO:0007669"/>
    <property type="project" value="UniProtKB-EC"/>
</dbReference>
<name>B5Y8A4_COPPD</name>
<evidence type="ECO:0000256" key="1">
    <source>
        <dbReference type="ARBA" id="ARBA00001933"/>
    </source>
</evidence>
<dbReference type="GO" id="GO:0030170">
    <property type="term" value="F:pyridoxal phosphate binding"/>
    <property type="evidence" value="ECO:0007669"/>
    <property type="project" value="InterPro"/>
</dbReference>
<dbReference type="STRING" id="309798.COPRO5265_0652"/>
<dbReference type="EC" id="2.6.1.82" evidence="5"/>
<dbReference type="InterPro" id="IPR015424">
    <property type="entry name" value="PyrdxlP-dep_Trfase"/>
</dbReference>
<dbReference type="PANTHER" id="PTHR11986">
    <property type="entry name" value="AMINOTRANSFERASE CLASS III"/>
    <property type="match status" value="1"/>
</dbReference>
<dbReference type="SUPFAM" id="SSF53383">
    <property type="entry name" value="PLP-dependent transferases"/>
    <property type="match status" value="1"/>
</dbReference>
<dbReference type="FunFam" id="3.40.640.10:FF:000004">
    <property type="entry name" value="Acetylornithine aminotransferase"/>
    <property type="match status" value="1"/>
</dbReference>
<keyword evidence="6" id="KW-1185">Reference proteome</keyword>
<organism evidence="5 6">
    <name type="scientific">Coprothermobacter proteolyticus (strain ATCC 35245 / DSM 5265 / OCM 4 / BT)</name>
    <dbReference type="NCBI Taxonomy" id="309798"/>
    <lineage>
        <taxon>Bacteria</taxon>
        <taxon>Pseudomonadati</taxon>
        <taxon>Coprothermobacterota</taxon>
        <taxon>Coprothermobacteria</taxon>
        <taxon>Coprothermobacterales</taxon>
        <taxon>Coprothermobacteraceae</taxon>
        <taxon>Coprothermobacter</taxon>
    </lineage>
</organism>
<dbReference type="EMBL" id="CP001145">
    <property type="protein sequence ID" value="ACI18235.1"/>
    <property type="molecule type" value="Genomic_DNA"/>
</dbReference>
<dbReference type="Gene3D" id="3.40.640.10">
    <property type="entry name" value="Type I PLP-dependent aspartate aminotransferase-like (Major domain)"/>
    <property type="match status" value="1"/>
</dbReference>
<evidence type="ECO:0000313" key="6">
    <source>
        <dbReference type="Proteomes" id="UP000001732"/>
    </source>
</evidence>
<dbReference type="Pfam" id="PF00202">
    <property type="entry name" value="Aminotran_3"/>
    <property type="match status" value="1"/>
</dbReference>
<dbReference type="eggNOG" id="COG4992">
    <property type="taxonomic scope" value="Bacteria"/>
</dbReference>
<reference evidence="5 6" key="2">
    <citation type="journal article" date="2014" name="Genome Announc.">
        <title>Complete Genome Sequence of Coprothermobacter proteolyticus DSM 5265.</title>
        <authorList>
            <person name="Alexiev A."/>
            <person name="Coil D.A."/>
            <person name="Badger J.H."/>
            <person name="Enticknap J."/>
            <person name="Ward N."/>
            <person name="Robb F.T."/>
            <person name="Eisen J.A."/>
        </authorList>
    </citation>
    <scope>NUCLEOTIDE SEQUENCE [LARGE SCALE GENOMIC DNA]</scope>
    <source>
        <strain evidence="6">ATCC 35245 / DSM 5265 / OCM 4 / BT</strain>
    </source>
</reference>
<dbReference type="CDD" id="cd00610">
    <property type="entry name" value="OAT_like"/>
    <property type="match status" value="1"/>
</dbReference>
<dbReference type="PANTHER" id="PTHR11986:SF121">
    <property type="entry name" value="BLR3010 PROTEIN"/>
    <property type="match status" value="1"/>
</dbReference>
<proteinExistence type="inferred from homology"/>
<dbReference type="AlphaFoldDB" id="B5Y8A4"/>
<dbReference type="InterPro" id="IPR015421">
    <property type="entry name" value="PyrdxlP-dep_Trfase_major"/>
</dbReference>
<dbReference type="InterPro" id="IPR049704">
    <property type="entry name" value="Aminotrans_3_PPA_site"/>
</dbReference>
<comment type="cofactor">
    <cofactor evidence="1">
        <name>pyridoxal 5'-phosphate</name>
        <dbReference type="ChEBI" id="CHEBI:597326"/>
    </cofactor>
</comment>
<sequence length="413" mass="44449">MNPDEILQKYHDHINPGLADLLQLGGLAAVDDKAEGAYVWDADGNKYLDAVGGYGVFGLGHRPPKVIEKVKETLDKMPLASKIFINSCEAELGEKLSEATGYQYFMFLNSGSEAVETALKLARLTTGKTNFIGMTNAYHGVTFGALSVSGRDVYKEPFKPLLPGVKIVPFGDAEALANALDDTVAAVIVEPIQGEGGVNVPPPGYLKKVRQLCDEAGCFLILDEIQTGMGRTGKLLAEEWEDVKADIVCLGKALGGGVVPIGAVGATETAWQGFIDNPLIHESTFGGNPLATSAGIAAVDEIVGKQIWNNAHSTGDKLLSALRSEAEKYPHLIKEVRGRGLLIGVEMMEEGYGLPMMGFMLEEKTLVAYTLNNPRVIRIEPPLIIGDEEIQWLVNAFQKALAKLDKLAKDLEV</sequence>
<dbReference type="GO" id="GO:0042802">
    <property type="term" value="F:identical protein binding"/>
    <property type="evidence" value="ECO:0007669"/>
    <property type="project" value="TreeGrafter"/>
</dbReference>
<dbReference type="InterPro" id="IPR015422">
    <property type="entry name" value="PyrdxlP-dep_Trfase_small"/>
</dbReference>
<comment type="similarity">
    <text evidence="4">Belongs to the class-III pyridoxal-phosphate-dependent aminotransferase family.</text>
</comment>
<keyword evidence="2 5" id="KW-0032">Aminotransferase</keyword>
<evidence type="ECO:0000256" key="2">
    <source>
        <dbReference type="ARBA" id="ARBA00022576"/>
    </source>
</evidence>
<evidence type="ECO:0000256" key="3">
    <source>
        <dbReference type="ARBA" id="ARBA00022898"/>
    </source>
</evidence>
<dbReference type="RefSeq" id="WP_012544885.1">
    <property type="nucleotide sequence ID" value="NC_011295.1"/>
</dbReference>
<dbReference type="InterPro" id="IPR050103">
    <property type="entry name" value="Class-III_PLP-dep_AT"/>
</dbReference>
<dbReference type="HOGENOM" id="CLU_016922_10_0_9"/>
<dbReference type="Proteomes" id="UP000001732">
    <property type="component" value="Chromosome"/>
</dbReference>
<keyword evidence="3 4" id="KW-0663">Pyridoxal phosphate</keyword>
<keyword evidence="5" id="KW-0808">Transferase</keyword>
<dbReference type="InterPro" id="IPR005814">
    <property type="entry name" value="Aminotrans_3"/>
</dbReference>
<dbReference type="PIRSF" id="PIRSF000521">
    <property type="entry name" value="Transaminase_4ab_Lys_Orn"/>
    <property type="match status" value="1"/>
</dbReference>
<protein>
    <submittedName>
        <fullName evidence="5">Putrescine aminotransferase (Putrescine--2-oxoglutaricacid transaminase) (PATase) (PAT)</fullName>
        <ecNumber evidence="5">2.6.1.82</ecNumber>
    </submittedName>
</protein>
<accession>B5Y8A4</accession>
<evidence type="ECO:0000256" key="4">
    <source>
        <dbReference type="RuleBase" id="RU003560"/>
    </source>
</evidence>
<reference evidence="6" key="1">
    <citation type="submission" date="2008-08" db="EMBL/GenBank/DDBJ databases">
        <title>The complete genome sequence of Coprothermobacter proteolyticus strain ATCC 5245 / DSM 5265 / BT.</title>
        <authorList>
            <person name="Dodson R.J."/>
            <person name="Durkin A.S."/>
            <person name="Wu M."/>
            <person name="Eisen J."/>
            <person name="Sutton G."/>
        </authorList>
    </citation>
    <scope>NUCLEOTIDE SEQUENCE [LARGE SCALE GENOMIC DNA]</scope>
    <source>
        <strain evidence="6">ATCC 35245 / DSM 5265 / OCM 4 / BT</strain>
    </source>
</reference>
<evidence type="ECO:0000313" key="5">
    <source>
        <dbReference type="EMBL" id="ACI18235.1"/>
    </source>
</evidence>
<gene>
    <name evidence="5" type="ordered locus">COPRO5265_0652</name>
</gene>
<dbReference type="KEGG" id="cpo:COPRO5265_0652"/>
<dbReference type="PROSITE" id="PS00600">
    <property type="entry name" value="AA_TRANSFER_CLASS_3"/>
    <property type="match status" value="1"/>
</dbReference>
<dbReference type="Gene3D" id="3.90.1150.10">
    <property type="entry name" value="Aspartate Aminotransferase, domain 1"/>
    <property type="match status" value="1"/>
</dbReference>
<dbReference type="OrthoDB" id="29163at2"/>